<dbReference type="PANTHER" id="PTHR40078:SF1">
    <property type="entry name" value="INTEGRAL MEMBRANE PROTEIN"/>
    <property type="match status" value="1"/>
</dbReference>
<name>A0A084H2H7_METID</name>
<gene>
    <name evidence="2" type="ORF">GS18_0202190</name>
</gene>
<evidence type="ECO:0000313" key="3">
    <source>
        <dbReference type="Proteomes" id="UP000028549"/>
    </source>
</evidence>
<keyword evidence="1" id="KW-0472">Membrane</keyword>
<keyword evidence="1" id="KW-0812">Transmembrane</keyword>
<comment type="caution">
    <text evidence="2">The sequence shown here is derived from an EMBL/GenBank/DDBJ whole genome shotgun (WGS) entry which is preliminary data.</text>
</comment>
<dbReference type="PANTHER" id="PTHR40078">
    <property type="entry name" value="INTEGRAL MEMBRANE PROTEIN-RELATED"/>
    <property type="match status" value="1"/>
</dbReference>
<accession>A0A084H2H7</accession>
<feature type="transmembrane region" description="Helical" evidence="1">
    <location>
        <begin position="99"/>
        <end position="123"/>
    </location>
</feature>
<dbReference type="Pfam" id="PF19700">
    <property type="entry name" value="DUF6198"/>
    <property type="match status" value="1"/>
</dbReference>
<organism evidence="2 3">
    <name type="scientific">Metabacillus indicus</name>
    <name type="common">Bacillus indicus</name>
    <dbReference type="NCBI Taxonomy" id="246786"/>
    <lineage>
        <taxon>Bacteria</taxon>
        <taxon>Bacillati</taxon>
        <taxon>Bacillota</taxon>
        <taxon>Bacilli</taxon>
        <taxon>Bacillales</taxon>
        <taxon>Bacillaceae</taxon>
        <taxon>Metabacillus</taxon>
    </lineage>
</organism>
<dbReference type="RefSeq" id="WP_029281966.1">
    <property type="nucleotide sequence ID" value="NZ_CANLZQ010000002.1"/>
</dbReference>
<sequence length="205" mass="22124">MKERTLFFITGLLALTLGVALIIKSGLGASSWDALAVGESNLFGLTVGTCIFINGIVLIFINSFLMKKKPELLAAGSILLIGALIDFWLLVVLKHYSPAGLFFQASALIAGILTMGIGVAVYLQAKFPASPMDTLMVAIHTRFGLNLRNSRIISETFALLLAFAFQGAIGIGTFAVTLTLGFVVQYFHPKFEGLLLRMSSRLSYK</sequence>
<dbReference type="AlphaFoldDB" id="A0A084H2H7"/>
<dbReference type="EMBL" id="JNVC02000001">
    <property type="protein sequence ID" value="KEZ53789.1"/>
    <property type="molecule type" value="Genomic_DNA"/>
</dbReference>
<dbReference type="OrthoDB" id="1902994at2"/>
<feature type="transmembrane region" description="Helical" evidence="1">
    <location>
        <begin position="72"/>
        <end position="93"/>
    </location>
</feature>
<keyword evidence="1" id="KW-1133">Transmembrane helix</keyword>
<evidence type="ECO:0008006" key="4">
    <source>
        <dbReference type="Google" id="ProtNLM"/>
    </source>
</evidence>
<proteinExistence type="predicted"/>
<reference evidence="2 3" key="1">
    <citation type="journal article" date="2005" name="Int. J. Syst. Evol. Microbiol.">
        <title>Bacillus cibi sp. nov., isolated from jeotgal, a traditional Korean fermented seafood.</title>
        <authorList>
            <person name="Yoon J.H."/>
            <person name="Lee C.H."/>
            <person name="Oh T.K."/>
        </authorList>
    </citation>
    <scope>NUCLEOTIDE SEQUENCE [LARGE SCALE GENOMIC DNA]</scope>
    <source>
        <strain evidence="2 3">DSM 16189</strain>
    </source>
</reference>
<evidence type="ECO:0000256" key="1">
    <source>
        <dbReference type="SAM" id="Phobius"/>
    </source>
</evidence>
<feature type="transmembrane region" description="Helical" evidence="1">
    <location>
        <begin position="157"/>
        <end position="187"/>
    </location>
</feature>
<dbReference type="Proteomes" id="UP000028549">
    <property type="component" value="Unassembled WGS sequence"/>
</dbReference>
<feature type="transmembrane region" description="Helical" evidence="1">
    <location>
        <begin position="44"/>
        <end position="65"/>
    </location>
</feature>
<keyword evidence="3" id="KW-1185">Reference proteome</keyword>
<evidence type="ECO:0000313" key="2">
    <source>
        <dbReference type="EMBL" id="KEZ53789.1"/>
    </source>
</evidence>
<dbReference type="STRING" id="246786.GS18_0202190"/>
<dbReference type="InterPro" id="IPR038750">
    <property type="entry name" value="YczE/YyaS-like"/>
</dbReference>
<protein>
    <recommendedName>
        <fullName evidence="4">Permease</fullName>
    </recommendedName>
</protein>